<evidence type="ECO:0000313" key="3">
    <source>
        <dbReference type="Proteomes" id="UP001500235"/>
    </source>
</evidence>
<dbReference type="InterPro" id="IPR050583">
    <property type="entry name" value="Mycobacterial_A85_antigen"/>
</dbReference>
<dbReference type="Pfam" id="PF00756">
    <property type="entry name" value="Esterase"/>
    <property type="match status" value="1"/>
</dbReference>
<dbReference type="Proteomes" id="UP001500235">
    <property type="component" value="Unassembled WGS sequence"/>
</dbReference>
<dbReference type="InterPro" id="IPR000801">
    <property type="entry name" value="Esterase-like"/>
</dbReference>
<keyword evidence="1" id="KW-0732">Signal</keyword>
<sequence length="290" mass="31014">MTGRRLPGLIAVAAGLLALVLPASAVAQTASPITIGVSRTVASRALGENRTLNVILPAGYDKATAKRYPVIYLIDGGVEQDLLHVAGVVQLGSIWGRMGEAILVGVETRDRRRELVGKTSDPELLKKYPTAGASAAFRAFLRDEVKPLVERHYRTSGTDVVIGESLAGLFIVETFMVEPGLFDGYAAIDPSLWWDKEALSTRAASIGSAQRGKRLYVALAKEQLETPAAANRVIAAARAAKSDLCVAPRPDQTHATIYQQVEAQALQFLLPPAQAAPPEFGFEVQCSPRS</sequence>
<gene>
    <name evidence="2" type="ORF">GCM10022280_04800</name>
</gene>
<comment type="caution">
    <text evidence="2">The sequence shown here is derived from an EMBL/GenBank/DDBJ whole genome shotgun (WGS) entry which is preliminary data.</text>
</comment>
<evidence type="ECO:0000256" key="1">
    <source>
        <dbReference type="SAM" id="SignalP"/>
    </source>
</evidence>
<dbReference type="SUPFAM" id="SSF53474">
    <property type="entry name" value="alpha/beta-Hydrolases"/>
    <property type="match status" value="1"/>
</dbReference>
<name>A0ABP7SE84_9SPHN</name>
<dbReference type="Gene3D" id="3.40.50.1820">
    <property type="entry name" value="alpha/beta hydrolase"/>
    <property type="match status" value="1"/>
</dbReference>
<protein>
    <submittedName>
        <fullName evidence="2">Alpha/beta hydrolase</fullName>
    </submittedName>
</protein>
<accession>A0ABP7SE84</accession>
<dbReference type="PANTHER" id="PTHR48098">
    <property type="entry name" value="ENTEROCHELIN ESTERASE-RELATED"/>
    <property type="match status" value="1"/>
</dbReference>
<reference evidence="3" key="1">
    <citation type="journal article" date="2019" name="Int. J. Syst. Evol. Microbiol.">
        <title>The Global Catalogue of Microorganisms (GCM) 10K type strain sequencing project: providing services to taxonomists for standard genome sequencing and annotation.</title>
        <authorList>
            <consortium name="The Broad Institute Genomics Platform"/>
            <consortium name="The Broad Institute Genome Sequencing Center for Infectious Disease"/>
            <person name="Wu L."/>
            <person name="Ma J."/>
        </authorList>
    </citation>
    <scope>NUCLEOTIDE SEQUENCE [LARGE SCALE GENOMIC DNA]</scope>
    <source>
        <strain evidence="3">JCM 17563</strain>
    </source>
</reference>
<feature type="chain" id="PRO_5045314500" evidence="1">
    <location>
        <begin position="28"/>
        <end position="290"/>
    </location>
</feature>
<proteinExistence type="predicted"/>
<dbReference type="PANTHER" id="PTHR48098:SF6">
    <property type="entry name" value="FERRI-BACILLIBACTIN ESTERASE BESA"/>
    <property type="match status" value="1"/>
</dbReference>
<keyword evidence="3" id="KW-1185">Reference proteome</keyword>
<keyword evidence="2" id="KW-0378">Hydrolase</keyword>
<dbReference type="EMBL" id="BAABBQ010000001">
    <property type="protein sequence ID" value="GAA4010588.1"/>
    <property type="molecule type" value="Genomic_DNA"/>
</dbReference>
<dbReference type="GO" id="GO:0016787">
    <property type="term" value="F:hydrolase activity"/>
    <property type="evidence" value="ECO:0007669"/>
    <property type="project" value="UniProtKB-KW"/>
</dbReference>
<evidence type="ECO:0000313" key="2">
    <source>
        <dbReference type="EMBL" id="GAA4010588.1"/>
    </source>
</evidence>
<organism evidence="2 3">
    <name type="scientific">Sphingomonas swuensis</name>
    <dbReference type="NCBI Taxonomy" id="977800"/>
    <lineage>
        <taxon>Bacteria</taxon>
        <taxon>Pseudomonadati</taxon>
        <taxon>Pseudomonadota</taxon>
        <taxon>Alphaproteobacteria</taxon>
        <taxon>Sphingomonadales</taxon>
        <taxon>Sphingomonadaceae</taxon>
        <taxon>Sphingomonas</taxon>
    </lineage>
</organism>
<feature type="signal peptide" evidence="1">
    <location>
        <begin position="1"/>
        <end position="27"/>
    </location>
</feature>
<dbReference type="InterPro" id="IPR029058">
    <property type="entry name" value="AB_hydrolase_fold"/>
</dbReference>
<dbReference type="RefSeq" id="WP_344705798.1">
    <property type="nucleotide sequence ID" value="NZ_BAABBQ010000001.1"/>
</dbReference>